<protein>
    <recommendedName>
        <fullName evidence="3">Restriction endonuclease</fullName>
    </recommendedName>
</protein>
<sequence length="189" mass="21296">MNAAEMARRVHLIAYLDRCSEDELIEDVLLPLFRQLGFHRITAAGHKDKALEYGKDVWMKYTLPTLHVLYFGIQAKKGKLDSAGIGKPGSANVAEIHNQVSMMLGHEIFDPELNRRVLVDHAFIVAGGEITKPARNWIGNKLDSAKRSQIMFMDRDDILNLFIVTNLPLPKGALPEVKKFDPFDADIPF</sequence>
<dbReference type="Proteomes" id="UP000268696">
    <property type="component" value="Chromosome"/>
</dbReference>
<gene>
    <name evidence="1" type="ORF">C4K03_2379</name>
</gene>
<reference evidence="1 2" key="1">
    <citation type="submission" date="2018-03" db="EMBL/GenBank/DDBJ databases">
        <title>Diversity of phytobeneficial traits revealed by whole-genome analysis of worldwide-isolated phenazine-producing Pseudomonas spp.</title>
        <authorList>
            <person name="Biessy A."/>
            <person name="Novinscak A."/>
            <person name="Blom J."/>
            <person name="Leger G."/>
            <person name="Thomashow L.S."/>
            <person name="Cazorla F.M."/>
            <person name="Josic D."/>
            <person name="Filion M."/>
        </authorList>
    </citation>
    <scope>NUCLEOTIDE SEQUENCE [LARGE SCALE GENOMIC DNA]</scope>
    <source>
        <strain evidence="1 2">30B</strain>
    </source>
</reference>
<dbReference type="EMBL" id="CP027754">
    <property type="protein sequence ID" value="AZE54534.1"/>
    <property type="molecule type" value="Genomic_DNA"/>
</dbReference>
<dbReference type="AlphaFoldDB" id="A0A3G7U577"/>
<evidence type="ECO:0000313" key="2">
    <source>
        <dbReference type="Proteomes" id="UP000268696"/>
    </source>
</evidence>
<proteinExistence type="predicted"/>
<name>A0A3G7U577_9PSED</name>
<accession>A0A3G7U577</accession>
<evidence type="ECO:0000313" key="1">
    <source>
        <dbReference type="EMBL" id="AZE54534.1"/>
    </source>
</evidence>
<organism evidence="1 2">
    <name type="scientific">Pseudomonas synxantha</name>
    <dbReference type="NCBI Taxonomy" id="47883"/>
    <lineage>
        <taxon>Bacteria</taxon>
        <taxon>Pseudomonadati</taxon>
        <taxon>Pseudomonadota</taxon>
        <taxon>Gammaproteobacteria</taxon>
        <taxon>Pseudomonadales</taxon>
        <taxon>Pseudomonadaceae</taxon>
        <taxon>Pseudomonas</taxon>
    </lineage>
</organism>
<evidence type="ECO:0008006" key="3">
    <source>
        <dbReference type="Google" id="ProtNLM"/>
    </source>
</evidence>